<feature type="coiled-coil region" evidence="1">
    <location>
        <begin position="107"/>
        <end position="162"/>
    </location>
</feature>
<evidence type="ECO:0000313" key="4">
    <source>
        <dbReference type="EMBL" id="KNZ63060.1"/>
    </source>
</evidence>
<evidence type="ECO:0000259" key="3">
    <source>
        <dbReference type="Pfam" id="PF12539"/>
    </source>
</evidence>
<dbReference type="Proteomes" id="UP000037035">
    <property type="component" value="Unassembled WGS sequence"/>
</dbReference>
<dbReference type="Gene3D" id="3.90.1150.80">
    <property type="match status" value="1"/>
</dbReference>
<accession>A0A0L6VS90</accession>
<feature type="domain" description="Monopolin complex subunit Csm1/Pcs1 C-terminal" evidence="3">
    <location>
        <begin position="261"/>
        <end position="337"/>
    </location>
</feature>
<keyword evidence="1" id="KW-0175">Coiled coil</keyword>
<comment type="caution">
    <text evidence="4">The sequence shown here is derived from an EMBL/GenBank/DDBJ whole genome shotgun (WGS) entry which is preliminary data.</text>
</comment>
<dbReference type="GO" id="GO:0072686">
    <property type="term" value="C:mitotic spindle"/>
    <property type="evidence" value="ECO:0007669"/>
    <property type="project" value="TreeGrafter"/>
</dbReference>
<reference evidence="4 5" key="1">
    <citation type="submission" date="2015-08" db="EMBL/GenBank/DDBJ databases">
        <title>Next Generation Sequencing and Analysis of the Genome of Puccinia sorghi L Schw, the Causal Agent of Maize Common Rust.</title>
        <authorList>
            <person name="Rochi L."/>
            <person name="Burguener G."/>
            <person name="Darino M."/>
            <person name="Turjanski A."/>
            <person name="Kreff E."/>
            <person name="Dieguez M.J."/>
            <person name="Sacco F."/>
        </authorList>
    </citation>
    <scope>NUCLEOTIDE SEQUENCE [LARGE SCALE GENOMIC DNA]</scope>
    <source>
        <strain evidence="4 5">RO10H11247</strain>
    </source>
</reference>
<dbReference type="InterPro" id="IPR040349">
    <property type="entry name" value="Csm1/Pcs1"/>
</dbReference>
<gene>
    <name evidence="4" type="ORF">VP01_1192g4</name>
</gene>
<dbReference type="CDD" id="cd23787">
    <property type="entry name" value="RWD_CSM1"/>
    <property type="match status" value="1"/>
</dbReference>
<protein>
    <recommendedName>
        <fullName evidence="3">Monopolin complex subunit Csm1/Pcs1 C-terminal domain-containing protein</fullName>
    </recommendedName>
</protein>
<evidence type="ECO:0000256" key="1">
    <source>
        <dbReference type="SAM" id="Coils"/>
    </source>
</evidence>
<dbReference type="Pfam" id="PF12539">
    <property type="entry name" value="Csm1"/>
    <property type="match status" value="1"/>
</dbReference>
<proteinExistence type="predicted"/>
<dbReference type="InterPro" id="IPR038608">
    <property type="entry name" value="Csm1/Pcs1_C_sf"/>
</dbReference>
<sequence length="357" mass="40897">MKRLNSIKTNSLRSSSISSTCHTCLQTETKDQLLKELQSIRQTDAEQLLEQHKQVAETRYAGKRQGNTTKKRREMACLKLSNTREEAMKEYKQKVMDLNAKLSRVYSGEEERDRQRLEEEKEALVQENQRLKAAHDTQRKRRKEAERVAQQAHAMAEEAVQEQLQEANDEGKPLTFYPKKKKKTESTKCLIITVKTLKKMLATETENSKAMIVQLNHLRTNASSSTSGHHSNNSHTNQQNSGPNNTGMEKTIEDLKQRLSVIGDFTGLEILSSTPDKRGVIYDCIFGDIVHRGLALHFKLQFHPDGTCSYTPSLDPDRDSPTIKIIPDFLQTFVRFDLKACGHVYWKLFQAFNLQDT</sequence>
<dbReference type="VEuPathDB" id="FungiDB:VP01_1192g4"/>
<dbReference type="GO" id="GO:0005730">
    <property type="term" value="C:nucleolus"/>
    <property type="evidence" value="ECO:0007669"/>
    <property type="project" value="TreeGrafter"/>
</dbReference>
<dbReference type="GO" id="GO:0034506">
    <property type="term" value="C:chromosome, centromeric core domain"/>
    <property type="evidence" value="ECO:0007669"/>
    <property type="project" value="TreeGrafter"/>
</dbReference>
<dbReference type="GO" id="GO:0045144">
    <property type="term" value="P:meiotic sister chromatid segregation"/>
    <property type="evidence" value="ECO:0007669"/>
    <property type="project" value="TreeGrafter"/>
</dbReference>
<feature type="compositionally biased region" description="Low complexity" evidence="2">
    <location>
        <begin position="223"/>
        <end position="242"/>
    </location>
</feature>
<name>A0A0L6VS90_9BASI</name>
<organism evidence="4 5">
    <name type="scientific">Puccinia sorghi</name>
    <dbReference type="NCBI Taxonomy" id="27349"/>
    <lineage>
        <taxon>Eukaryota</taxon>
        <taxon>Fungi</taxon>
        <taxon>Dikarya</taxon>
        <taxon>Basidiomycota</taxon>
        <taxon>Pucciniomycotina</taxon>
        <taxon>Pucciniomycetes</taxon>
        <taxon>Pucciniales</taxon>
        <taxon>Pucciniaceae</taxon>
        <taxon>Puccinia</taxon>
    </lineage>
</organism>
<evidence type="ECO:0000313" key="5">
    <source>
        <dbReference type="Proteomes" id="UP000037035"/>
    </source>
</evidence>
<dbReference type="GO" id="GO:0033551">
    <property type="term" value="C:monopolin complex"/>
    <property type="evidence" value="ECO:0007669"/>
    <property type="project" value="InterPro"/>
</dbReference>
<dbReference type="PANTHER" id="PTHR28006:SF1">
    <property type="entry name" value="MONOPOLIN COMPLEX SUBUNIT CSM1"/>
    <property type="match status" value="1"/>
</dbReference>
<dbReference type="GO" id="GO:0051315">
    <property type="term" value="P:attachment of mitotic spindle microtubules to kinetochore"/>
    <property type="evidence" value="ECO:0007669"/>
    <property type="project" value="TreeGrafter"/>
</dbReference>
<dbReference type="PANTHER" id="PTHR28006">
    <property type="entry name" value="MONOPOLIN COMPLEX SUBUNIT CSM1"/>
    <property type="match status" value="1"/>
</dbReference>
<feature type="region of interest" description="Disordered" evidence="2">
    <location>
        <begin position="221"/>
        <end position="248"/>
    </location>
</feature>
<dbReference type="GO" id="GO:1990644">
    <property type="term" value="F:microtubule site clamp"/>
    <property type="evidence" value="ECO:0007669"/>
    <property type="project" value="TreeGrafter"/>
</dbReference>
<keyword evidence="5" id="KW-1185">Reference proteome</keyword>
<dbReference type="EMBL" id="LAVV01002143">
    <property type="protein sequence ID" value="KNZ63060.1"/>
    <property type="molecule type" value="Genomic_DNA"/>
</dbReference>
<dbReference type="OrthoDB" id="2431049at2759"/>
<evidence type="ECO:0000256" key="2">
    <source>
        <dbReference type="SAM" id="MobiDB-lite"/>
    </source>
</evidence>
<dbReference type="AlphaFoldDB" id="A0A0L6VS90"/>
<dbReference type="InterPro" id="IPR020981">
    <property type="entry name" value="Csm1/Pcs1_C"/>
</dbReference>